<organism evidence="1 2">
    <name type="scientific">Zymoseptoria tritici (strain ST99CH_3D7)</name>
    <dbReference type="NCBI Taxonomy" id="1276538"/>
    <lineage>
        <taxon>Eukaryota</taxon>
        <taxon>Fungi</taxon>
        <taxon>Dikarya</taxon>
        <taxon>Ascomycota</taxon>
        <taxon>Pezizomycotina</taxon>
        <taxon>Dothideomycetes</taxon>
        <taxon>Dothideomycetidae</taxon>
        <taxon>Mycosphaerellales</taxon>
        <taxon>Mycosphaerellaceae</taxon>
        <taxon>Zymoseptoria</taxon>
    </lineage>
</organism>
<proteinExistence type="predicted"/>
<dbReference type="Proteomes" id="UP000215127">
    <property type="component" value="Chromosome 7"/>
</dbReference>
<protein>
    <submittedName>
        <fullName evidence="1">Uncharacterized protein</fullName>
    </submittedName>
</protein>
<accession>A0A1X7RZP0</accession>
<keyword evidence="2" id="KW-1185">Reference proteome</keyword>
<gene>
    <name evidence="1" type="ORF">ZT3D7_G8059</name>
</gene>
<sequence length="264" mass="29223">MTSSSQPPTGVPFLPNEILLQIINEATPASLKLVVRCGPQSAVPYQAPQLPLQVRHSDSSDWELVRRLKSLSPSIAALTGTHSNFPIGQIPLMVCFDTYDDVSEGPVGPETPNPAVLSWFKRMIIRIPIAMRPPWGPPILGNVSLAFALVDGQWKPCPEQTAWEPLSGQTSAKVQNPPGMGHALIQNISSKIPEEFLKEKVSSEWLKRLWWMVRWGSVSTRRSNALPGHSAWEPPMTWRISALEESAALVADREFRLAHGMWAV</sequence>
<evidence type="ECO:0000313" key="1">
    <source>
        <dbReference type="EMBL" id="SMQ52906.1"/>
    </source>
</evidence>
<dbReference type="EMBL" id="LT853698">
    <property type="protein sequence ID" value="SMQ52906.1"/>
    <property type="molecule type" value="Genomic_DNA"/>
</dbReference>
<reference evidence="1 2" key="1">
    <citation type="submission" date="2016-06" db="EMBL/GenBank/DDBJ databases">
        <authorList>
            <person name="Kjaerup R.B."/>
            <person name="Dalgaard T.S."/>
            <person name="Juul-Madsen H.R."/>
        </authorList>
    </citation>
    <scope>NUCLEOTIDE SEQUENCE [LARGE SCALE GENOMIC DNA]</scope>
</reference>
<name>A0A1X7RZP0_ZYMT9</name>
<evidence type="ECO:0000313" key="2">
    <source>
        <dbReference type="Proteomes" id="UP000215127"/>
    </source>
</evidence>
<dbReference type="AlphaFoldDB" id="A0A1X7RZP0"/>